<dbReference type="InterPro" id="IPR006379">
    <property type="entry name" value="HAD-SF_hydro_IIB"/>
</dbReference>
<dbReference type="PANTHER" id="PTHR10000">
    <property type="entry name" value="PHOSPHOSERINE PHOSPHATASE"/>
    <property type="match status" value="1"/>
</dbReference>
<dbReference type="EMBL" id="JABZGW010000032">
    <property type="protein sequence ID" value="MBF4807353.1"/>
    <property type="molecule type" value="Genomic_DNA"/>
</dbReference>
<dbReference type="CDD" id="cd07516">
    <property type="entry name" value="HAD_Pase"/>
    <property type="match status" value="1"/>
</dbReference>
<dbReference type="SFLD" id="SFLDS00003">
    <property type="entry name" value="Haloacid_Dehalogenase"/>
    <property type="match status" value="1"/>
</dbReference>
<dbReference type="GO" id="GO:0016791">
    <property type="term" value="F:phosphatase activity"/>
    <property type="evidence" value="ECO:0007669"/>
    <property type="project" value="UniProtKB-ARBA"/>
</dbReference>
<protein>
    <submittedName>
        <fullName evidence="1">HAD family phosphatase</fullName>
    </submittedName>
</protein>
<accession>A0A930VYZ8</accession>
<dbReference type="Gene3D" id="3.30.1240.10">
    <property type="match status" value="1"/>
</dbReference>
<evidence type="ECO:0000313" key="1">
    <source>
        <dbReference type="EMBL" id="MBF4807353.1"/>
    </source>
</evidence>
<evidence type="ECO:0000313" key="2">
    <source>
        <dbReference type="Proteomes" id="UP000698335"/>
    </source>
</evidence>
<comment type="caution">
    <text evidence="1">The sequence shown here is derived from an EMBL/GenBank/DDBJ whole genome shotgun (WGS) entry which is preliminary data.</text>
</comment>
<dbReference type="Proteomes" id="UP000698335">
    <property type="component" value="Unassembled WGS sequence"/>
</dbReference>
<sequence length="273" mass="30622">MSSYKLIASDLDETLLDSEHCLPKNVREAVLAARKKGVKFVPASGRNYQSIQITLRELGLYDQLGEYTISFNSGIITENKDNRIISMEGISHEFANEILQRALTLGDLCVHVYTAHKIWAWNVPEIERFYTSKLQKMDETTEPNLAFLAGEKIIKCLVMNTNVAYLHRLADEWQDITEDIDVSFSANRYLEFNKKGVNKGTGLVRLGHILNISTKDIIAIGDNYNDLPMIKTAGLGVFMANTPEELKNQADYVTTLDNNAGGVAEVIEKFVLS</sequence>
<dbReference type="AlphaFoldDB" id="A0A930VYZ8"/>
<dbReference type="NCBIfam" id="TIGR01484">
    <property type="entry name" value="HAD-SF-IIB"/>
    <property type="match status" value="1"/>
</dbReference>
<dbReference type="InterPro" id="IPR036412">
    <property type="entry name" value="HAD-like_sf"/>
</dbReference>
<dbReference type="SFLD" id="SFLDG01140">
    <property type="entry name" value="C2.B:_Phosphomannomutase_and_P"/>
    <property type="match status" value="1"/>
</dbReference>
<dbReference type="SUPFAM" id="SSF56784">
    <property type="entry name" value="HAD-like"/>
    <property type="match status" value="1"/>
</dbReference>
<dbReference type="Pfam" id="PF08282">
    <property type="entry name" value="Hydrolase_3"/>
    <property type="match status" value="1"/>
</dbReference>
<dbReference type="NCBIfam" id="TIGR00099">
    <property type="entry name" value="Cof-subfamily"/>
    <property type="match status" value="1"/>
</dbReference>
<proteinExistence type="predicted"/>
<gene>
    <name evidence="1" type="ORF">HXK26_01460</name>
</gene>
<organism evidence="1 2">
    <name type="scientific">Lancefieldella rimae</name>
    <dbReference type="NCBI Taxonomy" id="1383"/>
    <lineage>
        <taxon>Bacteria</taxon>
        <taxon>Bacillati</taxon>
        <taxon>Actinomycetota</taxon>
        <taxon>Coriobacteriia</taxon>
        <taxon>Coriobacteriales</taxon>
        <taxon>Atopobiaceae</taxon>
        <taxon>Lancefieldella</taxon>
    </lineage>
</organism>
<dbReference type="InterPro" id="IPR023214">
    <property type="entry name" value="HAD_sf"/>
</dbReference>
<dbReference type="Gene3D" id="3.40.50.1000">
    <property type="entry name" value="HAD superfamily/HAD-like"/>
    <property type="match status" value="1"/>
</dbReference>
<dbReference type="GO" id="GO:0000287">
    <property type="term" value="F:magnesium ion binding"/>
    <property type="evidence" value="ECO:0007669"/>
    <property type="project" value="TreeGrafter"/>
</dbReference>
<reference evidence="1" key="1">
    <citation type="submission" date="2020-04" db="EMBL/GenBank/DDBJ databases">
        <title>Deep metagenomics examines the oral microbiome during advanced dental caries in children, revealing novel taxa and co-occurrences with host molecules.</title>
        <authorList>
            <person name="Baker J.L."/>
            <person name="Morton J.T."/>
            <person name="Dinis M."/>
            <person name="Alvarez R."/>
            <person name="Tran N.C."/>
            <person name="Knight R."/>
            <person name="Edlund A."/>
        </authorList>
    </citation>
    <scope>NUCLEOTIDE SEQUENCE</scope>
    <source>
        <strain evidence="1">JCVI_38_bin.5</strain>
    </source>
</reference>
<dbReference type="GO" id="GO:0005829">
    <property type="term" value="C:cytosol"/>
    <property type="evidence" value="ECO:0007669"/>
    <property type="project" value="TreeGrafter"/>
</dbReference>
<dbReference type="InterPro" id="IPR000150">
    <property type="entry name" value="Cof"/>
</dbReference>
<name>A0A930VYZ8_9ACTN</name>
<dbReference type="PANTHER" id="PTHR10000:SF8">
    <property type="entry name" value="HAD SUPERFAMILY HYDROLASE-LIKE, TYPE 3"/>
    <property type="match status" value="1"/>
</dbReference>